<keyword evidence="3" id="KW-1185">Reference proteome</keyword>
<name>A0A0D0DVF0_9AGAM</name>
<dbReference type="HOGENOM" id="CLU_2334274_0_0_1"/>
<evidence type="ECO:0000256" key="1">
    <source>
        <dbReference type="SAM" id="MobiDB-lite"/>
    </source>
</evidence>
<accession>A0A0D0DVF0</accession>
<protein>
    <submittedName>
        <fullName evidence="2">Uncharacterized protein</fullName>
    </submittedName>
</protein>
<organism evidence="2 3">
    <name type="scientific">Paxillus rubicundulus Ve08.2h10</name>
    <dbReference type="NCBI Taxonomy" id="930991"/>
    <lineage>
        <taxon>Eukaryota</taxon>
        <taxon>Fungi</taxon>
        <taxon>Dikarya</taxon>
        <taxon>Basidiomycota</taxon>
        <taxon>Agaricomycotina</taxon>
        <taxon>Agaricomycetes</taxon>
        <taxon>Agaricomycetidae</taxon>
        <taxon>Boletales</taxon>
        <taxon>Paxilineae</taxon>
        <taxon>Paxillaceae</taxon>
        <taxon>Paxillus</taxon>
    </lineage>
</organism>
<dbReference type="AlphaFoldDB" id="A0A0D0DVF0"/>
<feature type="region of interest" description="Disordered" evidence="1">
    <location>
        <begin position="1"/>
        <end position="43"/>
    </location>
</feature>
<dbReference type="EMBL" id="KN824881">
    <property type="protein sequence ID" value="KIK98768.1"/>
    <property type="molecule type" value="Genomic_DNA"/>
</dbReference>
<reference evidence="2 3" key="1">
    <citation type="submission" date="2014-04" db="EMBL/GenBank/DDBJ databases">
        <authorList>
            <consortium name="DOE Joint Genome Institute"/>
            <person name="Kuo A."/>
            <person name="Kohler A."/>
            <person name="Jargeat P."/>
            <person name="Nagy L.G."/>
            <person name="Floudas D."/>
            <person name="Copeland A."/>
            <person name="Barry K.W."/>
            <person name="Cichocki N."/>
            <person name="Veneault-Fourrey C."/>
            <person name="LaButti K."/>
            <person name="Lindquist E.A."/>
            <person name="Lipzen A."/>
            <person name="Lundell T."/>
            <person name="Morin E."/>
            <person name="Murat C."/>
            <person name="Sun H."/>
            <person name="Tunlid A."/>
            <person name="Henrissat B."/>
            <person name="Grigoriev I.V."/>
            <person name="Hibbett D.S."/>
            <person name="Martin F."/>
            <person name="Nordberg H.P."/>
            <person name="Cantor M.N."/>
            <person name="Hua S.X."/>
        </authorList>
    </citation>
    <scope>NUCLEOTIDE SEQUENCE [LARGE SCALE GENOMIC DNA]</scope>
    <source>
        <strain evidence="2 3">Ve08.2h10</strain>
    </source>
</reference>
<dbReference type="InParanoid" id="A0A0D0DVF0"/>
<evidence type="ECO:0000313" key="3">
    <source>
        <dbReference type="Proteomes" id="UP000054538"/>
    </source>
</evidence>
<sequence length="98" mass="11122">MGMMSEGKRLEERDFSSQRIQPRQVVTACPKSRKRDSDLGHIMKPIHPAPLEYDPASEQRAWLQVNAVHSYTGGSPKSDLVLQHRNLNLNWPTATDLV</sequence>
<proteinExistence type="predicted"/>
<evidence type="ECO:0000313" key="2">
    <source>
        <dbReference type="EMBL" id="KIK98768.1"/>
    </source>
</evidence>
<feature type="compositionally biased region" description="Basic and acidic residues" evidence="1">
    <location>
        <begin position="1"/>
        <end position="16"/>
    </location>
</feature>
<reference evidence="3" key="2">
    <citation type="submission" date="2015-01" db="EMBL/GenBank/DDBJ databases">
        <title>Evolutionary Origins and Diversification of the Mycorrhizal Mutualists.</title>
        <authorList>
            <consortium name="DOE Joint Genome Institute"/>
            <consortium name="Mycorrhizal Genomics Consortium"/>
            <person name="Kohler A."/>
            <person name="Kuo A."/>
            <person name="Nagy L.G."/>
            <person name="Floudas D."/>
            <person name="Copeland A."/>
            <person name="Barry K.W."/>
            <person name="Cichocki N."/>
            <person name="Veneault-Fourrey C."/>
            <person name="LaButti K."/>
            <person name="Lindquist E.A."/>
            <person name="Lipzen A."/>
            <person name="Lundell T."/>
            <person name="Morin E."/>
            <person name="Murat C."/>
            <person name="Riley R."/>
            <person name="Ohm R."/>
            <person name="Sun H."/>
            <person name="Tunlid A."/>
            <person name="Henrissat B."/>
            <person name="Grigoriev I.V."/>
            <person name="Hibbett D.S."/>
            <person name="Martin F."/>
        </authorList>
    </citation>
    <scope>NUCLEOTIDE SEQUENCE [LARGE SCALE GENOMIC DNA]</scope>
    <source>
        <strain evidence="3">Ve08.2h10</strain>
    </source>
</reference>
<dbReference type="Proteomes" id="UP000054538">
    <property type="component" value="Unassembled WGS sequence"/>
</dbReference>
<gene>
    <name evidence="2" type="ORF">PAXRUDRAFT_640921</name>
</gene>